<protein>
    <submittedName>
        <fullName evidence="3">Pimeloyl-ACP methyl ester carboxylesterase</fullName>
    </submittedName>
</protein>
<dbReference type="PRINTS" id="PR00412">
    <property type="entry name" value="EPOXHYDRLASE"/>
</dbReference>
<dbReference type="Gene3D" id="3.40.50.1820">
    <property type="entry name" value="alpha/beta hydrolase"/>
    <property type="match status" value="1"/>
</dbReference>
<dbReference type="PANTHER" id="PTHR43798:SF31">
    <property type="entry name" value="AB HYDROLASE SUPERFAMILY PROTEIN YCLE"/>
    <property type="match status" value="1"/>
</dbReference>
<reference evidence="3 4" key="1">
    <citation type="submission" date="2018-10" db="EMBL/GenBank/DDBJ databases">
        <title>Sequencing the genomes of 1000 actinobacteria strains.</title>
        <authorList>
            <person name="Klenk H.-P."/>
        </authorList>
    </citation>
    <scope>NUCLEOTIDE SEQUENCE [LARGE SCALE GENOMIC DNA]</scope>
    <source>
        <strain evidence="3 4">DSM 43911</strain>
    </source>
</reference>
<dbReference type="AlphaFoldDB" id="A0A495X185"/>
<gene>
    <name evidence="3" type="ORF">DFJ66_1099</name>
</gene>
<feature type="domain" description="AB hydrolase-1" evidence="2">
    <location>
        <begin position="22"/>
        <end position="257"/>
    </location>
</feature>
<dbReference type="InterPro" id="IPR000639">
    <property type="entry name" value="Epox_hydrolase-like"/>
</dbReference>
<dbReference type="GO" id="GO:0016787">
    <property type="term" value="F:hydrolase activity"/>
    <property type="evidence" value="ECO:0007669"/>
    <property type="project" value="UniProtKB-KW"/>
</dbReference>
<proteinExistence type="predicted"/>
<dbReference type="InterPro" id="IPR000073">
    <property type="entry name" value="AB_hydrolase_1"/>
</dbReference>
<keyword evidence="4" id="KW-1185">Reference proteome</keyword>
<dbReference type="Proteomes" id="UP000272729">
    <property type="component" value="Unassembled WGS sequence"/>
</dbReference>
<evidence type="ECO:0000259" key="2">
    <source>
        <dbReference type="Pfam" id="PF12697"/>
    </source>
</evidence>
<dbReference type="SUPFAM" id="SSF53474">
    <property type="entry name" value="alpha/beta-Hydrolases"/>
    <property type="match status" value="1"/>
</dbReference>
<comment type="caution">
    <text evidence="3">The sequence shown here is derived from an EMBL/GenBank/DDBJ whole genome shotgun (WGS) entry which is preliminary data.</text>
</comment>
<evidence type="ECO:0000313" key="4">
    <source>
        <dbReference type="Proteomes" id="UP000272729"/>
    </source>
</evidence>
<accession>A0A495X185</accession>
<dbReference type="OrthoDB" id="3210844at2"/>
<organism evidence="3 4">
    <name type="scientific">Saccharothrix variisporea</name>
    <dbReference type="NCBI Taxonomy" id="543527"/>
    <lineage>
        <taxon>Bacteria</taxon>
        <taxon>Bacillati</taxon>
        <taxon>Actinomycetota</taxon>
        <taxon>Actinomycetes</taxon>
        <taxon>Pseudonocardiales</taxon>
        <taxon>Pseudonocardiaceae</taxon>
        <taxon>Saccharothrix</taxon>
    </lineage>
</organism>
<dbReference type="RefSeq" id="WP_121218551.1">
    <property type="nucleotide sequence ID" value="NZ_JBIUBA010000013.1"/>
</dbReference>
<dbReference type="EMBL" id="RBXR01000001">
    <property type="protein sequence ID" value="RKT67921.1"/>
    <property type="molecule type" value="Genomic_DNA"/>
</dbReference>
<evidence type="ECO:0000256" key="1">
    <source>
        <dbReference type="ARBA" id="ARBA00022801"/>
    </source>
</evidence>
<dbReference type="Pfam" id="PF12697">
    <property type="entry name" value="Abhydrolase_6"/>
    <property type="match status" value="1"/>
</dbReference>
<sequence length="267" mass="28807">MAVASLNGLTISYDDTGSGEPVVLVMGMGATGRVWHLHQVPALVDAGYRAITFDNRGITPSPPGFTIDDLVADTAALIEHLDVGPCRLVGTSMGAQVVTELALVRPDLVSQAVMMATRGRPDVMRAAMGAAERELRDSSVVLPPRYEAVNRALRNLSPRTLNDDEAVRQWLDLFELSPILWTPGLRGQLDLDITGNRLDAYRDIRTPCLVIGFADDVRLPAHLGREVADAIPTAEFVVLEGCGHYGYLERPDAVNAAILTFFAAGHP</sequence>
<name>A0A495X185_9PSEU</name>
<keyword evidence="1" id="KW-0378">Hydrolase</keyword>
<dbReference type="PANTHER" id="PTHR43798">
    <property type="entry name" value="MONOACYLGLYCEROL LIPASE"/>
    <property type="match status" value="1"/>
</dbReference>
<dbReference type="GO" id="GO:0016020">
    <property type="term" value="C:membrane"/>
    <property type="evidence" value="ECO:0007669"/>
    <property type="project" value="TreeGrafter"/>
</dbReference>
<dbReference type="InterPro" id="IPR050266">
    <property type="entry name" value="AB_hydrolase_sf"/>
</dbReference>
<dbReference type="InterPro" id="IPR029058">
    <property type="entry name" value="AB_hydrolase_fold"/>
</dbReference>
<evidence type="ECO:0000313" key="3">
    <source>
        <dbReference type="EMBL" id="RKT67921.1"/>
    </source>
</evidence>